<organism evidence="2 3">
    <name type="scientific">Bifidobacterium criceti</name>
    <dbReference type="NCBI Taxonomy" id="1960969"/>
    <lineage>
        <taxon>Bacteria</taxon>
        <taxon>Bacillati</taxon>
        <taxon>Actinomycetota</taxon>
        <taxon>Actinomycetes</taxon>
        <taxon>Bifidobacteriales</taxon>
        <taxon>Bifidobacteriaceae</taxon>
        <taxon>Bifidobacterium</taxon>
    </lineage>
</organism>
<dbReference type="EMBL" id="MVOH01000026">
    <property type="protein sequence ID" value="PAU66794.1"/>
    <property type="molecule type" value="Genomic_DNA"/>
</dbReference>
<dbReference type="RefSeq" id="WP_133088557.1">
    <property type="nucleotide sequence ID" value="NZ_MVOH01000026.1"/>
</dbReference>
<keyword evidence="3" id="KW-1185">Reference proteome</keyword>
<protein>
    <submittedName>
        <fullName evidence="2">Uncharacterized protein</fullName>
    </submittedName>
</protein>
<sequence length="80" mass="8563">MTTGSDYGAPQSLAEQAEQLESTSDTQRTALDNKLQEMGYSNGFLNDQIQNAFAECAAPTAVLDELSNAADSIRDNVATF</sequence>
<dbReference type="AlphaFoldDB" id="A0A2A2EBC1"/>
<accession>A0A2A2EBC1</accession>
<proteinExistence type="predicted"/>
<reference evidence="2 3" key="1">
    <citation type="journal article" date="2017" name="ISME J.">
        <title>Unveiling bifidobacterial biogeography across the mammalian branch of the tree of life.</title>
        <authorList>
            <person name="Milani C."/>
            <person name="Mangifesta M."/>
            <person name="Mancabelli L."/>
            <person name="Lugli G.A."/>
            <person name="James K."/>
            <person name="Duranti S."/>
            <person name="Turroni F."/>
            <person name="Ferrario C."/>
            <person name="Ossiprandi M.C."/>
            <person name="van Sinderen D."/>
            <person name="Ventura M."/>
        </authorList>
    </citation>
    <scope>NUCLEOTIDE SEQUENCE [LARGE SCALE GENOMIC DNA]</scope>
    <source>
        <strain evidence="3">Ham19E</strain>
    </source>
</reference>
<feature type="region of interest" description="Disordered" evidence="1">
    <location>
        <begin position="1"/>
        <end position="26"/>
    </location>
</feature>
<evidence type="ECO:0000256" key="1">
    <source>
        <dbReference type="SAM" id="MobiDB-lite"/>
    </source>
</evidence>
<feature type="non-terminal residue" evidence="2">
    <location>
        <position position="80"/>
    </location>
</feature>
<evidence type="ECO:0000313" key="3">
    <source>
        <dbReference type="Proteomes" id="UP000218399"/>
    </source>
</evidence>
<evidence type="ECO:0000313" key="2">
    <source>
        <dbReference type="EMBL" id="PAU66794.1"/>
    </source>
</evidence>
<dbReference type="Proteomes" id="UP000218399">
    <property type="component" value="Unassembled WGS sequence"/>
</dbReference>
<name>A0A2A2EBC1_9BIFI</name>
<gene>
    <name evidence="2" type="ORF">B1526_1721</name>
</gene>
<comment type="caution">
    <text evidence="2">The sequence shown here is derived from an EMBL/GenBank/DDBJ whole genome shotgun (WGS) entry which is preliminary data.</text>
</comment>